<evidence type="ECO:0000313" key="2">
    <source>
        <dbReference type="EMBL" id="CAB4173142.1"/>
    </source>
</evidence>
<dbReference type="EMBL" id="LR797068">
    <property type="protein sequence ID" value="CAB4184941.1"/>
    <property type="molecule type" value="Genomic_DNA"/>
</dbReference>
<protein>
    <submittedName>
        <fullName evidence="2">Uncharacterized protein</fullName>
    </submittedName>
</protein>
<name>A0A6J5PPN1_9CAUD</name>
<dbReference type="EMBL" id="LR796605">
    <property type="protein sequence ID" value="CAB4153867.1"/>
    <property type="molecule type" value="Genomic_DNA"/>
</dbReference>
<dbReference type="EMBL" id="LR797336">
    <property type="protein sequence ID" value="CAB4204236.1"/>
    <property type="molecule type" value="Genomic_DNA"/>
</dbReference>
<proteinExistence type="predicted"/>
<gene>
    <name evidence="3" type="ORF">UFOVP1115_60</name>
    <name evidence="4" type="ORF">UFOVP1390_42</name>
    <name evidence="5" type="ORF">UFOVP1567_59</name>
    <name evidence="1" type="ORF">UFOVP626_36</name>
    <name evidence="2" type="ORF">UFOVP951_31</name>
</gene>
<organism evidence="2">
    <name type="scientific">uncultured Caudovirales phage</name>
    <dbReference type="NCBI Taxonomy" id="2100421"/>
    <lineage>
        <taxon>Viruses</taxon>
        <taxon>Duplodnaviria</taxon>
        <taxon>Heunggongvirae</taxon>
        <taxon>Uroviricota</taxon>
        <taxon>Caudoviricetes</taxon>
        <taxon>Peduoviridae</taxon>
        <taxon>Maltschvirus</taxon>
        <taxon>Maltschvirus maltsch</taxon>
    </lineage>
</organism>
<evidence type="ECO:0000313" key="1">
    <source>
        <dbReference type="EMBL" id="CAB4153867.1"/>
    </source>
</evidence>
<reference evidence="2" key="1">
    <citation type="submission" date="2020-05" db="EMBL/GenBank/DDBJ databases">
        <authorList>
            <person name="Chiriac C."/>
            <person name="Salcher M."/>
            <person name="Ghai R."/>
            <person name="Kavagutti S V."/>
        </authorList>
    </citation>
    <scope>NUCLEOTIDE SEQUENCE</scope>
</reference>
<dbReference type="EMBL" id="LR798459">
    <property type="protein sequence ID" value="CAB5238520.1"/>
    <property type="molecule type" value="Genomic_DNA"/>
</dbReference>
<evidence type="ECO:0000313" key="4">
    <source>
        <dbReference type="EMBL" id="CAB4204236.1"/>
    </source>
</evidence>
<evidence type="ECO:0000313" key="3">
    <source>
        <dbReference type="EMBL" id="CAB4184941.1"/>
    </source>
</evidence>
<dbReference type="EMBL" id="LR796900">
    <property type="protein sequence ID" value="CAB4173142.1"/>
    <property type="molecule type" value="Genomic_DNA"/>
</dbReference>
<sequence length="68" mass="7757">MNGRPCKLDTKRLDRTLNDAERQIILTAGEGDLSRGWHKLLELYAHVHRLGYRPDQGFESVSYSGKSV</sequence>
<accession>A0A6J5PPN1</accession>
<evidence type="ECO:0000313" key="5">
    <source>
        <dbReference type="EMBL" id="CAB5238520.1"/>
    </source>
</evidence>